<evidence type="ECO:0000256" key="2">
    <source>
        <dbReference type="ARBA" id="ARBA00022448"/>
    </source>
</evidence>
<dbReference type="SMART" id="SM00062">
    <property type="entry name" value="PBPb"/>
    <property type="match status" value="1"/>
</dbReference>
<dbReference type="InterPro" id="IPR001638">
    <property type="entry name" value="Solute-binding_3/MltF_N"/>
</dbReference>
<dbReference type="SUPFAM" id="SSF53850">
    <property type="entry name" value="Periplasmic binding protein-like II"/>
    <property type="match status" value="1"/>
</dbReference>
<evidence type="ECO:0000256" key="1">
    <source>
        <dbReference type="ARBA" id="ARBA00010333"/>
    </source>
</evidence>
<dbReference type="Gene3D" id="3.40.190.10">
    <property type="entry name" value="Periplasmic binding protein-like II"/>
    <property type="match status" value="2"/>
</dbReference>
<name>A0AAJ1WVX4_9HYPH</name>
<gene>
    <name evidence="6" type="ORF">QO001_002571</name>
</gene>
<keyword evidence="3 4" id="KW-0732">Signal</keyword>
<dbReference type="Pfam" id="PF00497">
    <property type="entry name" value="SBP_bac_3"/>
    <property type="match status" value="1"/>
</dbReference>
<dbReference type="CDD" id="cd13688">
    <property type="entry name" value="PBP2_GltI_DEBP"/>
    <property type="match status" value="1"/>
</dbReference>
<organism evidence="6 7">
    <name type="scientific">Methylobacterium brachiatum</name>
    <dbReference type="NCBI Taxonomy" id="269660"/>
    <lineage>
        <taxon>Bacteria</taxon>
        <taxon>Pseudomonadati</taxon>
        <taxon>Pseudomonadota</taxon>
        <taxon>Alphaproteobacteria</taxon>
        <taxon>Hyphomicrobiales</taxon>
        <taxon>Methylobacteriaceae</taxon>
        <taxon>Methylobacterium</taxon>
    </lineage>
</organism>
<evidence type="ECO:0000313" key="6">
    <source>
        <dbReference type="EMBL" id="MDQ0543642.1"/>
    </source>
</evidence>
<dbReference type="GO" id="GO:0030288">
    <property type="term" value="C:outer membrane-bounded periplasmic space"/>
    <property type="evidence" value="ECO:0007669"/>
    <property type="project" value="TreeGrafter"/>
</dbReference>
<dbReference type="PANTHER" id="PTHR30085:SF2">
    <property type="entry name" value="GLUTAMATE_ASPARTATE IMPORT SOLUTE-BINDING PROTEIN"/>
    <property type="match status" value="1"/>
</dbReference>
<dbReference type="InterPro" id="IPR051455">
    <property type="entry name" value="Bact_solute-bind_prot3"/>
</dbReference>
<comment type="similarity">
    <text evidence="1">Belongs to the bacterial solute-binding protein 3 family.</text>
</comment>
<dbReference type="EMBL" id="JAUSWL010000004">
    <property type="protein sequence ID" value="MDQ0543642.1"/>
    <property type="molecule type" value="Genomic_DNA"/>
</dbReference>
<protein>
    <submittedName>
        <fullName evidence="6">Glutamate/aspartate transport system substrate-binding protein</fullName>
    </submittedName>
</protein>
<dbReference type="AlphaFoldDB" id="A0AAJ1WVX4"/>
<evidence type="ECO:0000313" key="7">
    <source>
        <dbReference type="Proteomes" id="UP001223420"/>
    </source>
</evidence>
<accession>A0AAJ1WVX4</accession>
<dbReference type="Proteomes" id="UP001223420">
    <property type="component" value="Unassembled WGS sequence"/>
</dbReference>
<reference evidence="6" key="1">
    <citation type="submission" date="2023-07" db="EMBL/GenBank/DDBJ databases">
        <title>Genomic Encyclopedia of Type Strains, Phase IV (KMG-IV): sequencing the most valuable type-strain genomes for metagenomic binning, comparative biology and taxonomic classification.</title>
        <authorList>
            <person name="Goeker M."/>
        </authorList>
    </citation>
    <scope>NUCLEOTIDE SEQUENCE</scope>
    <source>
        <strain evidence="6">DSM 19569</strain>
    </source>
</reference>
<sequence>MHDPGARQPMRLLTPILAVLLAILPPAAQADPLTGTLKKIKDSNRLVLGVRDSSPPFSYLDQNQKVVGFAVDICRAIADAVKRELKMPGLEVAMEFVNSSSRIPLMTNNTTDLECGTTTNNAERKKQVAFTNTHFLTATRFVSRKDQKFASLDDLRGKVVSSVAGSTNILMLIKANNERKLGITVIAAKDVPEAFLMVETGRAAAFVMDDVQLSVVAAQSKDPAAYVISQETLSDPEPYGIMLRRDDPAFKAVVDKATADLYRSPAIMTIYETWFLKPVPPRGLTYNIPLSSALRWAFEHPSDNSDPAFYVH</sequence>
<evidence type="ECO:0000256" key="4">
    <source>
        <dbReference type="SAM" id="SignalP"/>
    </source>
</evidence>
<proteinExistence type="inferred from homology"/>
<keyword evidence="2" id="KW-0813">Transport</keyword>
<feature type="chain" id="PRO_5042610290" evidence="4">
    <location>
        <begin position="31"/>
        <end position="312"/>
    </location>
</feature>
<comment type="caution">
    <text evidence="6">The sequence shown here is derived from an EMBL/GenBank/DDBJ whole genome shotgun (WGS) entry which is preliminary data.</text>
</comment>
<feature type="domain" description="Solute-binding protein family 3/N-terminal" evidence="5">
    <location>
        <begin position="45"/>
        <end position="278"/>
    </location>
</feature>
<dbReference type="PANTHER" id="PTHR30085">
    <property type="entry name" value="AMINO ACID ABC TRANSPORTER PERMEASE"/>
    <property type="match status" value="1"/>
</dbReference>
<dbReference type="GO" id="GO:0006865">
    <property type="term" value="P:amino acid transport"/>
    <property type="evidence" value="ECO:0007669"/>
    <property type="project" value="TreeGrafter"/>
</dbReference>
<evidence type="ECO:0000256" key="3">
    <source>
        <dbReference type="ARBA" id="ARBA00022729"/>
    </source>
</evidence>
<dbReference type="GO" id="GO:0005576">
    <property type="term" value="C:extracellular region"/>
    <property type="evidence" value="ECO:0007669"/>
    <property type="project" value="TreeGrafter"/>
</dbReference>
<evidence type="ECO:0000259" key="5">
    <source>
        <dbReference type="SMART" id="SM00062"/>
    </source>
</evidence>
<feature type="signal peptide" evidence="4">
    <location>
        <begin position="1"/>
        <end position="30"/>
    </location>
</feature>